<dbReference type="EMBL" id="CP040908">
    <property type="protein sequence ID" value="QLL58019.1"/>
    <property type="molecule type" value="Genomic_DNA"/>
</dbReference>
<organism evidence="2 3">
    <name type="scientific">Empedobacter falsenii</name>
    <dbReference type="NCBI Taxonomy" id="343874"/>
    <lineage>
        <taxon>Bacteria</taxon>
        <taxon>Pseudomonadati</taxon>
        <taxon>Bacteroidota</taxon>
        <taxon>Flavobacteriia</taxon>
        <taxon>Flavobacteriales</taxon>
        <taxon>Weeksellaceae</taxon>
        <taxon>Empedobacter</taxon>
    </lineage>
</organism>
<sequence length="132" mass="15647">MNDFSIKIYNQIIEAIPDFTGLHKKDTELLEFHIENEYKSTFVDLYIQTSDDDKIWIKSSFPFTTYEVDGVEELVYILEGLLFNQLFWVISYDDGDWDDTFLMLKDQEIKTEEGFTYKILSWNGKDDKVINA</sequence>
<dbReference type="KEGG" id="efal:FH779_07975"/>
<proteinExistence type="predicted"/>
<evidence type="ECO:0000313" key="1">
    <source>
        <dbReference type="EMBL" id="QLL58019.1"/>
    </source>
</evidence>
<reference evidence="2 3" key="1">
    <citation type="submission" date="2018-06" db="EMBL/GenBank/DDBJ databases">
        <authorList>
            <consortium name="Pathogen Informatics"/>
            <person name="Doyle S."/>
        </authorList>
    </citation>
    <scope>NUCLEOTIDE SEQUENCE [LARGE SCALE GENOMIC DNA]</scope>
    <source>
        <strain evidence="2 3">NCTC13456</strain>
    </source>
</reference>
<name>A0A376GFM2_9FLAO</name>
<dbReference type="EMBL" id="UFXS01000001">
    <property type="protein sequence ID" value="STD58981.1"/>
    <property type="molecule type" value="Genomic_DNA"/>
</dbReference>
<evidence type="ECO:0000313" key="3">
    <source>
        <dbReference type="Proteomes" id="UP000254737"/>
    </source>
</evidence>
<protein>
    <submittedName>
        <fullName evidence="2">Uncharacterized protein</fullName>
    </submittedName>
</protein>
<reference evidence="1 4" key="2">
    <citation type="submission" date="2019-06" db="EMBL/GenBank/DDBJ databases">
        <title>Emergence of pandrug resistant Empedobacter falsenii in China.</title>
        <authorList>
            <person name="Dong N."/>
            <person name="Chen S."/>
            <person name="Zhang R."/>
        </authorList>
    </citation>
    <scope>NUCLEOTIDE SEQUENCE [LARGE SCALE GENOMIC DNA]</scope>
    <source>
        <strain evidence="1 4">1681-1</strain>
    </source>
</reference>
<dbReference type="GeneID" id="78401387"/>
<dbReference type="Proteomes" id="UP000510643">
    <property type="component" value="Chromosome"/>
</dbReference>
<dbReference type="STRING" id="343874.GCA_000805695_01020"/>
<evidence type="ECO:0000313" key="2">
    <source>
        <dbReference type="EMBL" id="STD58981.1"/>
    </source>
</evidence>
<dbReference type="RefSeq" id="WP_115000920.1">
    <property type="nucleotide sequence ID" value="NZ_CP040908.1"/>
</dbReference>
<dbReference type="AlphaFoldDB" id="A0A376GFM2"/>
<evidence type="ECO:0000313" key="4">
    <source>
        <dbReference type="Proteomes" id="UP000510643"/>
    </source>
</evidence>
<dbReference type="Proteomes" id="UP000254737">
    <property type="component" value="Unassembled WGS sequence"/>
</dbReference>
<accession>A0A376GFM2</accession>
<keyword evidence="4" id="KW-1185">Reference proteome</keyword>
<gene>
    <name evidence="1" type="ORF">FH779_07975</name>
    <name evidence="2" type="ORF">NCTC13456_02610</name>
</gene>